<accession>A0AAU9IJL4</accession>
<evidence type="ECO:0000313" key="1">
    <source>
        <dbReference type="EMBL" id="CAG9315694.1"/>
    </source>
</evidence>
<gene>
    <name evidence="1" type="ORF">BSTOLATCC_MIC14444</name>
</gene>
<name>A0AAU9IJL4_9CILI</name>
<dbReference type="AlphaFoldDB" id="A0AAU9IJL4"/>
<dbReference type="EMBL" id="CAJZBQ010000014">
    <property type="protein sequence ID" value="CAG9315694.1"/>
    <property type="molecule type" value="Genomic_DNA"/>
</dbReference>
<organism evidence="1 2">
    <name type="scientific">Blepharisma stoltei</name>
    <dbReference type="NCBI Taxonomy" id="1481888"/>
    <lineage>
        <taxon>Eukaryota</taxon>
        <taxon>Sar</taxon>
        <taxon>Alveolata</taxon>
        <taxon>Ciliophora</taxon>
        <taxon>Postciliodesmatophora</taxon>
        <taxon>Heterotrichea</taxon>
        <taxon>Heterotrichida</taxon>
        <taxon>Blepharismidae</taxon>
        <taxon>Blepharisma</taxon>
    </lineage>
</organism>
<evidence type="ECO:0000313" key="2">
    <source>
        <dbReference type="Proteomes" id="UP001162131"/>
    </source>
</evidence>
<dbReference type="Proteomes" id="UP001162131">
    <property type="component" value="Unassembled WGS sequence"/>
</dbReference>
<proteinExistence type="predicted"/>
<comment type="caution">
    <text evidence="1">The sequence shown here is derived from an EMBL/GenBank/DDBJ whole genome shotgun (WGS) entry which is preliminary data.</text>
</comment>
<reference evidence="1" key="1">
    <citation type="submission" date="2021-09" db="EMBL/GenBank/DDBJ databases">
        <authorList>
            <consortium name="AG Swart"/>
            <person name="Singh M."/>
            <person name="Singh A."/>
            <person name="Seah K."/>
            <person name="Emmerich C."/>
        </authorList>
    </citation>
    <scope>NUCLEOTIDE SEQUENCE</scope>
    <source>
        <strain evidence="1">ATCC30299</strain>
    </source>
</reference>
<sequence length="137" mass="15656">MNDGSNYYPYMPPPAFAPSAPDFQEYIAYPSGANQPYYPPPQPQQPPQQIIYPNYNPYPVPAYPQYNNQQATMNALYNTQSAPTVLNANPHCAVCRGTGFNRNREMCNRCCVQNRDMPPHRNGGSAMRRFLWGSRRF</sequence>
<protein>
    <submittedName>
        <fullName evidence="1">Uncharacterized protein</fullName>
    </submittedName>
</protein>
<keyword evidence="2" id="KW-1185">Reference proteome</keyword>